<protein>
    <submittedName>
        <fullName evidence="2 3">Uncharacterized protein</fullName>
    </submittedName>
</protein>
<feature type="compositionally biased region" description="Basic and acidic residues" evidence="1">
    <location>
        <begin position="207"/>
        <end position="216"/>
    </location>
</feature>
<feature type="compositionally biased region" description="Polar residues" evidence="1">
    <location>
        <begin position="516"/>
        <end position="552"/>
    </location>
</feature>
<reference evidence="3" key="3">
    <citation type="submission" date="2015-06" db="UniProtKB">
        <authorList>
            <consortium name="EnsemblProtists"/>
        </authorList>
    </citation>
    <scope>IDENTIFICATION</scope>
</reference>
<feature type="region of interest" description="Disordered" evidence="1">
    <location>
        <begin position="151"/>
        <end position="237"/>
    </location>
</feature>
<evidence type="ECO:0000313" key="4">
    <source>
        <dbReference type="Proteomes" id="UP000011087"/>
    </source>
</evidence>
<evidence type="ECO:0000313" key="3">
    <source>
        <dbReference type="EnsemblProtists" id="EKX31184"/>
    </source>
</evidence>
<accession>L1I5M3</accession>
<organism evidence="2">
    <name type="scientific">Guillardia theta (strain CCMP2712)</name>
    <name type="common">Cryptophyte</name>
    <dbReference type="NCBI Taxonomy" id="905079"/>
    <lineage>
        <taxon>Eukaryota</taxon>
        <taxon>Cryptophyceae</taxon>
        <taxon>Pyrenomonadales</taxon>
        <taxon>Geminigeraceae</taxon>
        <taxon>Guillardia</taxon>
    </lineage>
</organism>
<feature type="compositionally biased region" description="Acidic residues" evidence="1">
    <location>
        <begin position="226"/>
        <end position="237"/>
    </location>
</feature>
<feature type="region of interest" description="Disordered" evidence="1">
    <location>
        <begin position="109"/>
        <end position="135"/>
    </location>
</feature>
<feature type="region of interest" description="Disordered" evidence="1">
    <location>
        <begin position="501"/>
        <end position="605"/>
    </location>
</feature>
<proteinExistence type="predicted"/>
<feature type="compositionally biased region" description="Basic and acidic residues" evidence="1">
    <location>
        <begin position="456"/>
        <end position="476"/>
    </location>
</feature>
<dbReference type="Gene3D" id="3.40.30.10">
    <property type="entry name" value="Glutaredoxin"/>
    <property type="match status" value="1"/>
</dbReference>
<dbReference type="HOGENOM" id="CLU_345298_0_0_1"/>
<dbReference type="EMBL" id="JH993336">
    <property type="protein sequence ID" value="EKX31184.1"/>
    <property type="molecule type" value="Genomic_DNA"/>
</dbReference>
<feature type="region of interest" description="Disordered" evidence="1">
    <location>
        <begin position="268"/>
        <end position="336"/>
    </location>
</feature>
<feature type="compositionally biased region" description="Polar residues" evidence="1">
    <location>
        <begin position="592"/>
        <end position="605"/>
    </location>
</feature>
<dbReference type="KEGG" id="gtt:GUITHDRAFT_166933"/>
<evidence type="ECO:0000313" key="2">
    <source>
        <dbReference type="EMBL" id="EKX31184.1"/>
    </source>
</evidence>
<gene>
    <name evidence="2" type="ORF">GUITHDRAFT_166933</name>
</gene>
<feature type="region of interest" description="Disordered" evidence="1">
    <location>
        <begin position="450"/>
        <end position="476"/>
    </location>
</feature>
<dbReference type="Proteomes" id="UP000011087">
    <property type="component" value="Unassembled WGS sequence"/>
</dbReference>
<feature type="compositionally biased region" description="Basic and acidic residues" evidence="1">
    <location>
        <begin position="158"/>
        <end position="197"/>
    </location>
</feature>
<keyword evidence="4" id="KW-1185">Reference proteome</keyword>
<dbReference type="EnsemblProtists" id="EKX31184">
    <property type="protein sequence ID" value="EKX31184"/>
    <property type="gene ID" value="GUITHDRAFT_166933"/>
</dbReference>
<dbReference type="RefSeq" id="XP_005818164.1">
    <property type="nucleotide sequence ID" value="XM_005818107.1"/>
</dbReference>
<dbReference type="AlphaFoldDB" id="L1I5M3"/>
<evidence type="ECO:0000256" key="1">
    <source>
        <dbReference type="SAM" id="MobiDB-lite"/>
    </source>
</evidence>
<reference evidence="2 4" key="1">
    <citation type="journal article" date="2012" name="Nature">
        <title>Algal genomes reveal evolutionary mosaicism and the fate of nucleomorphs.</title>
        <authorList>
            <consortium name="DOE Joint Genome Institute"/>
            <person name="Curtis B.A."/>
            <person name="Tanifuji G."/>
            <person name="Burki F."/>
            <person name="Gruber A."/>
            <person name="Irimia M."/>
            <person name="Maruyama S."/>
            <person name="Arias M.C."/>
            <person name="Ball S.G."/>
            <person name="Gile G.H."/>
            <person name="Hirakawa Y."/>
            <person name="Hopkins J.F."/>
            <person name="Kuo A."/>
            <person name="Rensing S.A."/>
            <person name="Schmutz J."/>
            <person name="Symeonidi A."/>
            <person name="Elias M."/>
            <person name="Eveleigh R.J."/>
            <person name="Herman E.K."/>
            <person name="Klute M.J."/>
            <person name="Nakayama T."/>
            <person name="Obornik M."/>
            <person name="Reyes-Prieto A."/>
            <person name="Armbrust E.V."/>
            <person name="Aves S.J."/>
            <person name="Beiko R.G."/>
            <person name="Coutinho P."/>
            <person name="Dacks J.B."/>
            <person name="Durnford D.G."/>
            <person name="Fast N.M."/>
            <person name="Green B.R."/>
            <person name="Grisdale C.J."/>
            <person name="Hempel F."/>
            <person name="Henrissat B."/>
            <person name="Hoppner M.P."/>
            <person name="Ishida K."/>
            <person name="Kim E."/>
            <person name="Koreny L."/>
            <person name="Kroth P.G."/>
            <person name="Liu Y."/>
            <person name="Malik S.B."/>
            <person name="Maier U.G."/>
            <person name="McRose D."/>
            <person name="Mock T."/>
            <person name="Neilson J.A."/>
            <person name="Onodera N.T."/>
            <person name="Poole A.M."/>
            <person name="Pritham E.J."/>
            <person name="Richards T.A."/>
            <person name="Rocap G."/>
            <person name="Roy S.W."/>
            <person name="Sarai C."/>
            <person name="Schaack S."/>
            <person name="Shirato S."/>
            <person name="Slamovits C.H."/>
            <person name="Spencer D.F."/>
            <person name="Suzuki S."/>
            <person name="Worden A.Z."/>
            <person name="Zauner S."/>
            <person name="Barry K."/>
            <person name="Bell C."/>
            <person name="Bharti A.K."/>
            <person name="Crow J.A."/>
            <person name="Grimwood J."/>
            <person name="Kramer R."/>
            <person name="Lindquist E."/>
            <person name="Lucas S."/>
            <person name="Salamov A."/>
            <person name="McFadden G.I."/>
            <person name="Lane C.E."/>
            <person name="Keeling P.J."/>
            <person name="Gray M.W."/>
            <person name="Grigoriev I.V."/>
            <person name="Archibald J.M."/>
        </authorList>
    </citation>
    <scope>NUCLEOTIDE SEQUENCE</scope>
    <source>
        <strain evidence="2 4">CCMP2712</strain>
    </source>
</reference>
<name>L1I5M3_GUITC</name>
<dbReference type="PaxDb" id="55529-EKX31184"/>
<dbReference type="GeneID" id="17287905"/>
<sequence>MSSDSQHTSKALKKLFSAYCSKALSCFLQDLRISPELLSPDETHAVLAETVKSGSNEIDFSEFKKFLRKLAIVEFKKKQYRNKYVAHDERFTALLAYMQIDRVDEMLARRKGSQQKTEKRDSKKSSKGGGSHRYRVTSAIIAESDLVDFTSSVSSSSSKDETQEERHGKHHDKASESGRRKVEDERERPRGSVHSDDEVSSGWDQAANHREEDHLQKSSKPPAGEERDDLSEDFEDEDIIILDEDGDELMHEGEEMREQDQHDKLAAEELHPPSSSSPAATAGGEDENSVVRHASMEKRNLSRPQSAVRPPSATRHRPDSAHRTGSSSSGLGGTVGGSGAGIAMAADTSSLLRQPRSKLQLRCNCGGRTGSLFLTTDMSWEQLCGHFRALFGLEDDVPIVFSYRIGWDAERGGGRVSVCTSSSDLTLLYESIAKHPPPQGTLKVNLLLSTDEESSSDERHPPEEATGSRERDSELDKRVEYIPGGANQGGRAEHMSFNDSDASAYRQQAVRPPRPQSATSRPMSAPRSTRSGLDSCPQTQDFDLSFSSSQGMQIRPGIKQGSDSLLQNISERRSRVQSASRNPTGRREGLAEQSSMAPSVQSESSQLNSKAYEKLRSCVALGILPADAKLRLEVEHCTARRPSATLRGSSEAYVKKFSTFKFRVKDKMSAWNVEVESTSRKPKIGSFEINLQWQCNGFPYEILIFSKLKTKRWPDVESIVSTLCELLPKQEEVEEAKMLLRVVDQDLNTIGDAEVIISDPYTQAPLRKSYSDLAGECVVYLKEGDYDIKINAEKYKEIILTKTLKHQISEINEVELFSN</sequence>
<reference evidence="4" key="2">
    <citation type="submission" date="2012-11" db="EMBL/GenBank/DDBJ databases">
        <authorList>
            <person name="Kuo A."/>
            <person name="Curtis B.A."/>
            <person name="Tanifuji G."/>
            <person name="Burki F."/>
            <person name="Gruber A."/>
            <person name="Irimia M."/>
            <person name="Maruyama S."/>
            <person name="Arias M.C."/>
            <person name="Ball S.G."/>
            <person name="Gile G.H."/>
            <person name="Hirakawa Y."/>
            <person name="Hopkins J.F."/>
            <person name="Rensing S.A."/>
            <person name="Schmutz J."/>
            <person name="Symeonidi A."/>
            <person name="Elias M."/>
            <person name="Eveleigh R.J."/>
            <person name="Herman E.K."/>
            <person name="Klute M.J."/>
            <person name="Nakayama T."/>
            <person name="Obornik M."/>
            <person name="Reyes-Prieto A."/>
            <person name="Armbrust E.V."/>
            <person name="Aves S.J."/>
            <person name="Beiko R.G."/>
            <person name="Coutinho P."/>
            <person name="Dacks J.B."/>
            <person name="Durnford D.G."/>
            <person name="Fast N.M."/>
            <person name="Green B.R."/>
            <person name="Grisdale C."/>
            <person name="Hempe F."/>
            <person name="Henrissat B."/>
            <person name="Hoppner M.P."/>
            <person name="Ishida K.-I."/>
            <person name="Kim E."/>
            <person name="Koreny L."/>
            <person name="Kroth P.G."/>
            <person name="Liu Y."/>
            <person name="Malik S.-B."/>
            <person name="Maier U.G."/>
            <person name="McRose D."/>
            <person name="Mock T."/>
            <person name="Neilson J.A."/>
            <person name="Onodera N.T."/>
            <person name="Poole A.M."/>
            <person name="Pritham E.J."/>
            <person name="Richards T.A."/>
            <person name="Rocap G."/>
            <person name="Roy S.W."/>
            <person name="Sarai C."/>
            <person name="Schaack S."/>
            <person name="Shirato S."/>
            <person name="Slamovits C.H."/>
            <person name="Spencer D.F."/>
            <person name="Suzuki S."/>
            <person name="Worden A.Z."/>
            <person name="Zauner S."/>
            <person name="Barry K."/>
            <person name="Bell C."/>
            <person name="Bharti A.K."/>
            <person name="Crow J.A."/>
            <person name="Grimwood J."/>
            <person name="Kramer R."/>
            <person name="Lindquist E."/>
            <person name="Lucas S."/>
            <person name="Salamov A."/>
            <person name="McFadden G.I."/>
            <person name="Lane C.E."/>
            <person name="Keeling P.J."/>
            <person name="Gray M.W."/>
            <person name="Grigoriev I.V."/>
            <person name="Archibald J.M."/>
        </authorList>
    </citation>
    <scope>NUCLEOTIDE SEQUENCE</scope>
    <source>
        <strain evidence="4">CCMP2712</strain>
    </source>
</reference>